<evidence type="ECO:0000313" key="3">
    <source>
        <dbReference type="Proteomes" id="UP000011135"/>
    </source>
</evidence>
<dbReference type="GO" id="GO:0003677">
    <property type="term" value="F:DNA binding"/>
    <property type="evidence" value="ECO:0007669"/>
    <property type="project" value="InterPro"/>
</dbReference>
<dbReference type="Pfam" id="PF08845">
    <property type="entry name" value="SymE_toxin"/>
    <property type="match status" value="1"/>
</dbReference>
<evidence type="ECO:0000313" key="2">
    <source>
        <dbReference type="EMBL" id="ELR68975.1"/>
    </source>
</evidence>
<keyword evidence="3" id="KW-1185">Reference proteome</keyword>
<dbReference type="STRING" id="1237149.C900_05533"/>
<gene>
    <name evidence="2" type="ORF">C900_05533</name>
</gene>
<reference evidence="2 3" key="1">
    <citation type="submission" date="2012-12" db="EMBL/GenBank/DDBJ databases">
        <title>Genome assembly of Fulvivirga imtechensis AK7.</title>
        <authorList>
            <person name="Nupur N."/>
            <person name="Khatri I."/>
            <person name="Kumar R."/>
            <person name="Subramanian S."/>
            <person name="Pinnaka A."/>
        </authorList>
    </citation>
    <scope>NUCLEOTIDE SEQUENCE [LARGE SCALE GENOMIC DNA]</scope>
    <source>
        <strain evidence="2 3">AK7</strain>
    </source>
</reference>
<dbReference type="InterPro" id="IPR014944">
    <property type="entry name" value="Toxin_SymE-like"/>
</dbReference>
<name>L8JJJ8_9BACT</name>
<dbReference type="AlphaFoldDB" id="L8JJJ8"/>
<sequence>MPELRVNGIWLEQHGFKPGGQVEITVTQNELIIKPIVHGD</sequence>
<dbReference type="EMBL" id="AMZN01000086">
    <property type="protein sequence ID" value="ELR68975.1"/>
    <property type="molecule type" value="Genomic_DNA"/>
</dbReference>
<dbReference type="GO" id="GO:0016788">
    <property type="term" value="F:hydrolase activity, acting on ester bonds"/>
    <property type="evidence" value="ECO:0007669"/>
    <property type="project" value="InterPro"/>
</dbReference>
<dbReference type="Proteomes" id="UP000011135">
    <property type="component" value="Unassembled WGS sequence"/>
</dbReference>
<dbReference type="GO" id="GO:0005737">
    <property type="term" value="C:cytoplasm"/>
    <property type="evidence" value="ECO:0007669"/>
    <property type="project" value="InterPro"/>
</dbReference>
<dbReference type="GO" id="GO:0003723">
    <property type="term" value="F:RNA binding"/>
    <property type="evidence" value="ECO:0007669"/>
    <property type="project" value="InterPro"/>
</dbReference>
<proteinExistence type="predicted"/>
<dbReference type="GO" id="GO:0016070">
    <property type="term" value="P:RNA metabolic process"/>
    <property type="evidence" value="ECO:0007669"/>
    <property type="project" value="InterPro"/>
</dbReference>
<evidence type="ECO:0000259" key="1">
    <source>
        <dbReference type="Pfam" id="PF08845"/>
    </source>
</evidence>
<organism evidence="2 3">
    <name type="scientific">Fulvivirga imtechensis AK7</name>
    <dbReference type="NCBI Taxonomy" id="1237149"/>
    <lineage>
        <taxon>Bacteria</taxon>
        <taxon>Pseudomonadati</taxon>
        <taxon>Bacteroidota</taxon>
        <taxon>Cytophagia</taxon>
        <taxon>Cytophagales</taxon>
        <taxon>Fulvivirgaceae</taxon>
        <taxon>Fulvivirga</taxon>
    </lineage>
</organism>
<protein>
    <recommendedName>
        <fullName evidence="1">Toxin SymE-like domain-containing protein</fullName>
    </recommendedName>
</protein>
<comment type="caution">
    <text evidence="2">The sequence shown here is derived from an EMBL/GenBank/DDBJ whole genome shotgun (WGS) entry which is preliminary data.</text>
</comment>
<accession>L8JJJ8</accession>
<feature type="domain" description="Toxin SymE-like" evidence="1">
    <location>
        <begin position="2"/>
        <end position="35"/>
    </location>
</feature>